<dbReference type="GO" id="GO:0005634">
    <property type="term" value="C:nucleus"/>
    <property type="evidence" value="ECO:0007669"/>
    <property type="project" value="UniProtKB-SubCell"/>
</dbReference>
<evidence type="ECO:0000256" key="1">
    <source>
        <dbReference type="ARBA" id="ARBA00004123"/>
    </source>
</evidence>
<protein>
    <submittedName>
        <fullName evidence="10">Uncharacterized protein</fullName>
    </submittedName>
</protein>
<reference evidence="10" key="2">
    <citation type="submission" date="2020-11" db="EMBL/GenBank/DDBJ databases">
        <authorList>
            <person name="Cecchin M."/>
            <person name="Marcolungo L."/>
            <person name="Rossato M."/>
            <person name="Girolomoni L."/>
            <person name="Cosentino E."/>
            <person name="Cuine S."/>
            <person name="Li-Beisson Y."/>
            <person name="Delledonne M."/>
            <person name="Ballottari M."/>
        </authorList>
    </citation>
    <scope>NUCLEOTIDE SEQUENCE</scope>
    <source>
        <strain evidence="10">211/11P</strain>
        <tissue evidence="10">Whole cell</tissue>
    </source>
</reference>
<feature type="compositionally biased region" description="Acidic residues" evidence="7">
    <location>
        <begin position="212"/>
        <end position="221"/>
    </location>
</feature>
<evidence type="ECO:0000256" key="7">
    <source>
        <dbReference type="SAM" id="MobiDB-lite"/>
    </source>
</evidence>
<dbReference type="Gene3D" id="1.20.1410.10">
    <property type="entry name" value="I/LWEQ domain"/>
    <property type="match status" value="1"/>
</dbReference>
<evidence type="ECO:0000256" key="4">
    <source>
        <dbReference type="ARBA" id="ARBA00022490"/>
    </source>
</evidence>
<keyword evidence="6" id="KW-0131">Cell cycle</keyword>
<evidence type="ECO:0000259" key="8">
    <source>
        <dbReference type="Pfam" id="PF13324"/>
    </source>
</evidence>
<dbReference type="Pfam" id="PF20936">
    <property type="entry name" value="GCIP_C"/>
    <property type="match status" value="1"/>
</dbReference>
<dbReference type="EMBL" id="SIDB01000002">
    <property type="protein sequence ID" value="KAI3436280.1"/>
    <property type="molecule type" value="Genomic_DNA"/>
</dbReference>
<dbReference type="PANTHER" id="PTHR15492:SF1">
    <property type="entry name" value="CYCLIN-D1-BINDING PROTEIN 1"/>
    <property type="match status" value="1"/>
</dbReference>
<dbReference type="InterPro" id="IPR026907">
    <property type="entry name" value="GCIP-like"/>
</dbReference>
<dbReference type="Gene3D" id="1.20.1420.10">
    <property type="entry name" value="Talin, central domain"/>
    <property type="match status" value="1"/>
</dbReference>
<keyword evidence="5" id="KW-0539">Nucleus</keyword>
<dbReference type="InterPro" id="IPR049318">
    <property type="entry name" value="GCIP_C"/>
</dbReference>
<name>A0A9D4TWN4_CHLVU</name>
<dbReference type="Pfam" id="PF13324">
    <property type="entry name" value="GCIP_N"/>
    <property type="match status" value="1"/>
</dbReference>
<evidence type="ECO:0000313" key="10">
    <source>
        <dbReference type="EMBL" id="KAI3436280.1"/>
    </source>
</evidence>
<dbReference type="OrthoDB" id="514490at2759"/>
<evidence type="ECO:0000256" key="2">
    <source>
        <dbReference type="ARBA" id="ARBA00004496"/>
    </source>
</evidence>
<evidence type="ECO:0000313" key="11">
    <source>
        <dbReference type="Proteomes" id="UP001055712"/>
    </source>
</evidence>
<evidence type="ECO:0000256" key="3">
    <source>
        <dbReference type="ARBA" id="ARBA00008940"/>
    </source>
</evidence>
<dbReference type="Proteomes" id="UP001055712">
    <property type="component" value="Unassembled WGS sequence"/>
</dbReference>
<comment type="caution">
    <text evidence="10">The sequence shown here is derived from an EMBL/GenBank/DDBJ whole genome shotgun (WGS) entry which is preliminary data.</text>
</comment>
<sequence length="383" mass="39725">MTDSVHKVAEEACITMQAAVAALKDSCDASCPAPSRQQVQAAVQQLRMEVAKTGLMFNQKTPPTDEEATALLRGFEQTVSMLCMLYTGLVAAGGGPTLRASLHTTATAVVEACASLIRGAVIGEARDAQLMLLSGFSLEMLEAAGKAPLDNRTAIGRAITHVLKQLADAQHELAETLQAAADAAAEATAEAETGSDAERQIQGGVAAVAGEGQEEEEEQGDSDGSGFGFEEAAFSTEELVVAKVTHGLLAAVVAHVKEVVKQLLTMREGMTEEEVGGWESMLYHIKTLAPLCDDLSAAAYPPQEVEELACVAEALATSCELLLEECPLPAPSPSASTAAGCKQQEASAADGSAALTKSMHAVQLAHQVLAQQLSACSPEHAAD</sequence>
<evidence type="ECO:0000256" key="6">
    <source>
        <dbReference type="ARBA" id="ARBA00023306"/>
    </source>
</evidence>
<dbReference type="InterPro" id="IPR049317">
    <property type="entry name" value="GCIP-like_N"/>
</dbReference>
<keyword evidence="11" id="KW-1185">Reference proteome</keyword>
<reference evidence="10" key="1">
    <citation type="journal article" date="2019" name="Plant J.">
        <title>Chlorella vulgaris genome assembly and annotation reveals the molecular basis for metabolic acclimation to high light conditions.</title>
        <authorList>
            <person name="Cecchin M."/>
            <person name="Marcolungo L."/>
            <person name="Rossato M."/>
            <person name="Girolomoni L."/>
            <person name="Cosentino E."/>
            <person name="Cuine S."/>
            <person name="Li-Beisson Y."/>
            <person name="Delledonne M."/>
            <person name="Ballottari M."/>
        </authorList>
    </citation>
    <scope>NUCLEOTIDE SEQUENCE</scope>
    <source>
        <strain evidence="10">211/11P</strain>
    </source>
</reference>
<dbReference type="GO" id="GO:0005737">
    <property type="term" value="C:cytoplasm"/>
    <property type="evidence" value="ECO:0007669"/>
    <property type="project" value="UniProtKB-SubCell"/>
</dbReference>
<comment type="subcellular location">
    <subcellularLocation>
        <location evidence="2">Cytoplasm</location>
    </subcellularLocation>
    <subcellularLocation>
        <location evidence="1">Nucleus</location>
    </subcellularLocation>
</comment>
<keyword evidence="4" id="KW-0963">Cytoplasm</keyword>
<feature type="domain" description="Cyclin-D1-binding protein 1-like N-terminal" evidence="8">
    <location>
        <begin position="38"/>
        <end position="178"/>
    </location>
</feature>
<proteinExistence type="inferred from homology"/>
<feature type="domain" description="Cyclin-D1-binding protein 1-like C-terminal" evidence="9">
    <location>
        <begin position="222"/>
        <end position="323"/>
    </location>
</feature>
<gene>
    <name evidence="10" type="ORF">D9Q98_002333</name>
</gene>
<evidence type="ECO:0000259" key="9">
    <source>
        <dbReference type="Pfam" id="PF20936"/>
    </source>
</evidence>
<organism evidence="10 11">
    <name type="scientific">Chlorella vulgaris</name>
    <name type="common">Green alga</name>
    <dbReference type="NCBI Taxonomy" id="3077"/>
    <lineage>
        <taxon>Eukaryota</taxon>
        <taxon>Viridiplantae</taxon>
        <taxon>Chlorophyta</taxon>
        <taxon>core chlorophytes</taxon>
        <taxon>Trebouxiophyceae</taxon>
        <taxon>Chlorellales</taxon>
        <taxon>Chlorellaceae</taxon>
        <taxon>Chlorella clade</taxon>
        <taxon>Chlorella</taxon>
    </lineage>
</organism>
<evidence type="ECO:0000256" key="5">
    <source>
        <dbReference type="ARBA" id="ARBA00023242"/>
    </source>
</evidence>
<dbReference type="AlphaFoldDB" id="A0A9D4TWN4"/>
<accession>A0A9D4TWN4</accession>
<feature type="region of interest" description="Disordered" evidence="7">
    <location>
        <begin position="209"/>
        <end position="228"/>
    </location>
</feature>
<dbReference type="PANTHER" id="PTHR15492">
    <property type="entry name" value="CYCLIN D1-BINDING PROTEIN 1"/>
    <property type="match status" value="1"/>
</dbReference>
<comment type="similarity">
    <text evidence="3">Belongs to the CCNDBP1 family.</text>
</comment>